<dbReference type="PIRSF" id="PIRSF001238">
    <property type="entry name" value="IadA"/>
    <property type="match status" value="1"/>
</dbReference>
<dbReference type="GO" id="GO:0016810">
    <property type="term" value="F:hydrolase activity, acting on carbon-nitrogen (but not peptide) bonds"/>
    <property type="evidence" value="ECO:0007669"/>
    <property type="project" value="InterPro"/>
</dbReference>
<dbReference type="GO" id="GO:0008798">
    <property type="term" value="F:beta-aspartyl-peptidase activity"/>
    <property type="evidence" value="ECO:0007669"/>
    <property type="project" value="InterPro"/>
</dbReference>
<dbReference type="PANTHER" id="PTHR11647:SF1">
    <property type="entry name" value="COLLAPSIN RESPONSE MEDIATOR PROTEIN"/>
    <property type="match status" value="1"/>
</dbReference>
<dbReference type="SUPFAM" id="SSF51338">
    <property type="entry name" value="Composite domain of metallo-dependent hydrolases"/>
    <property type="match status" value="1"/>
</dbReference>
<comment type="cofactor">
    <cofactor evidence="1">
        <name>Zn(2+)</name>
        <dbReference type="ChEBI" id="CHEBI:29105"/>
    </cofactor>
</comment>
<dbReference type="InterPro" id="IPR032466">
    <property type="entry name" value="Metal_Hydrolase"/>
</dbReference>
<organism evidence="3">
    <name type="scientific">marine sediment metagenome</name>
    <dbReference type="NCBI Taxonomy" id="412755"/>
    <lineage>
        <taxon>unclassified sequences</taxon>
        <taxon>metagenomes</taxon>
        <taxon>ecological metagenomes</taxon>
    </lineage>
</organism>
<feature type="domain" description="Amidohydrolase-related" evidence="2">
    <location>
        <begin position="277"/>
        <end position="368"/>
    </location>
</feature>
<dbReference type="NCBIfam" id="TIGR01975">
    <property type="entry name" value="isoAsp_dipep"/>
    <property type="match status" value="1"/>
</dbReference>
<dbReference type="AlphaFoldDB" id="A0A0F9LU16"/>
<dbReference type="Pfam" id="PF01979">
    <property type="entry name" value="Amidohydro_1"/>
    <property type="match status" value="1"/>
</dbReference>
<dbReference type="InterPro" id="IPR011059">
    <property type="entry name" value="Metal-dep_hydrolase_composite"/>
</dbReference>
<dbReference type="InterPro" id="IPR010229">
    <property type="entry name" value="Pept_M38_dipep"/>
</dbReference>
<reference evidence="3" key="1">
    <citation type="journal article" date="2015" name="Nature">
        <title>Complex archaea that bridge the gap between prokaryotes and eukaryotes.</title>
        <authorList>
            <person name="Spang A."/>
            <person name="Saw J.H."/>
            <person name="Jorgensen S.L."/>
            <person name="Zaremba-Niedzwiedzka K."/>
            <person name="Martijn J."/>
            <person name="Lind A.E."/>
            <person name="van Eijk R."/>
            <person name="Schleper C."/>
            <person name="Guy L."/>
            <person name="Ettema T.J."/>
        </authorList>
    </citation>
    <scope>NUCLEOTIDE SEQUENCE</scope>
</reference>
<dbReference type="InterPro" id="IPR006680">
    <property type="entry name" value="Amidohydro-rel"/>
</dbReference>
<comment type="caution">
    <text evidence="3">The sequence shown here is derived from an EMBL/GenBank/DDBJ whole genome shotgun (WGS) entry which is preliminary data.</text>
</comment>
<evidence type="ECO:0000313" key="3">
    <source>
        <dbReference type="EMBL" id="KKM96868.1"/>
    </source>
</evidence>
<accession>A0A0F9LU16</accession>
<sequence length="389" mass="41655">MMILIHQGQIFAPEPLGKKDILITGSKIVAIKEPGQIRIEGLDVQVVNASEKIIIPGFVDSHVHILGGGGEGGPATRAPEITVEDIASSGVTTVIGCLGTDGTTRHMQSLLAKARGLDAEGITTYIYSGSYQIPVITLTGSIRSDLILIDKVIGAGEIAISDHRSSQPIFAEIARLAAECRVGGMLGGKAGILHFHLGDGARKLEMLFKLIKETEIPPTQVIPTHVNRNSELLGEAIEFILQGGYIDLTAGAEPEAKDNGGISIAAAIKLCLKKQAPLTHITVSSDSNGSMPVFDKKGNLTGLTIASERSLLENFRYLVRQKILSVQDALKLFSANPATFYKLNQKGEIKVGRDADIILFDKDFNLTDSFAMGRMMISDRKLIAKGTFS</sequence>
<gene>
    <name evidence="3" type="ORF">LCGC14_1173790</name>
</gene>
<dbReference type="SUPFAM" id="SSF51556">
    <property type="entry name" value="Metallo-dependent hydrolases"/>
    <property type="match status" value="1"/>
</dbReference>
<protein>
    <recommendedName>
        <fullName evidence="2">Amidohydrolase-related domain-containing protein</fullName>
    </recommendedName>
</protein>
<dbReference type="Gene3D" id="3.20.20.140">
    <property type="entry name" value="Metal-dependent hydrolases"/>
    <property type="match status" value="1"/>
</dbReference>
<proteinExistence type="predicted"/>
<dbReference type="EMBL" id="LAZR01005824">
    <property type="protein sequence ID" value="KKM96868.1"/>
    <property type="molecule type" value="Genomic_DNA"/>
</dbReference>
<dbReference type="InterPro" id="IPR050378">
    <property type="entry name" value="Metallo-dep_Hydrolases_sf"/>
</dbReference>
<name>A0A0F9LU16_9ZZZZ</name>
<evidence type="ECO:0000259" key="2">
    <source>
        <dbReference type="Pfam" id="PF01979"/>
    </source>
</evidence>
<dbReference type="PANTHER" id="PTHR11647">
    <property type="entry name" value="HYDRANTOINASE/DIHYDROPYRIMIDINASE FAMILY MEMBER"/>
    <property type="match status" value="1"/>
</dbReference>
<evidence type="ECO:0000256" key="1">
    <source>
        <dbReference type="ARBA" id="ARBA00001947"/>
    </source>
</evidence>
<dbReference type="Gene3D" id="2.30.40.10">
    <property type="entry name" value="Urease, subunit C, domain 1"/>
    <property type="match status" value="1"/>
</dbReference>